<protein>
    <submittedName>
        <fullName evidence="8">ABC transporter permease</fullName>
    </submittedName>
</protein>
<keyword evidence="4 6" id="KW-1133">Transmembrane helix</keyword>
<keyword evidence="2" id="KW-1003">Cell membrane</keyword>
<gene>
    <name evidence="8" type="ORF">B1B_08301</name>
</gene>
<keyword evidence="3 6" id="KW-0812">Transmembrane</keyword>
<dbReference type="Pfam" id="PF02687">
    <property type="entry name" value="FtsX"/>
    <property type="match status" value="1"/>
</dbReference>
<dbReference type="InterPro" id="IPR003838">
    <property type="entry name" value="ABC3_permease_C"/>
</dbReference>
<dbReference type="InterPro" id="IPR050250">
    <property type="entry name" value="Macrolide_Exporter_MacB"/>
</dbReference>
<dbReference type="PANTHER" id="PTHR30572">
    <property type="entry name" value="MEMBRANE COMPONENT OF TRANSPORTER-RELATED"/>
    <property type="match status" value="1"/>
</dbReference>
<evidence type="ECO:0000256" key="5">
    <source>
        <dbReference type="ARBA" id="ARBA00023136"/>
    </source>
</evidence>
<reference evidence="8" key="2">
    <citation type="journal article" date="2014" name="ISME J.">
        <title>Microbial stratification in low pH oxic and suboxic macroscopic growths along an acid mine drainage.</title>
        <authorList>
            <person name="Mendez-Garcia C."/>
            <person name="Mesa V."/>
            <person name="Sprenger R.R."/>
            <person name="Richter M."/>
            <person name="Diez M.S."/>
            <person name="Solano J."/>
            <person name="Bargiela R."/>
            <person name="Golyshina O.V."/>
            <person name="Manteca A."/>
            <person name="Ramos J.L."/>
            <person name="Gallego J.R."/>
            <person name="Llorente I."/>
            <person name="Martins Dos Santos V.A."/>
            <person name="Jensen O.N."/>
            <person name="Pelaez A.I."/>
            <person name="Sanchez J."/>
            <person name="Ferrer M."/>
        </authorList>
    </citation>
    <scope>NUCLEOTIDE SEQUENCE</scope>
</reference>
<comment type="subcellular location">
    <subcellularLocation>
        <location evidence="1">Cell membrane</location>
        <topology evidence="1">Multi-pass membrane protein</topology>
    </subcellularLocation>
</comment>
<feature type="transmembrane region" description="Helical" evidence="6">
    <location>
        <begin position="340"/>
        <end position="362"/>
    </location>
</feature>
<dbReference type="PANTHER" id="PTHR30572:SF15">
    <property type="entry name" value="ABC TRANSPORTER PERMEASE"/>
    <property type="match status" value="1"/>
</dbReference>
<comment type="caution">
    <text evidence="8">The sequence shown here is derived from an EMBL/GenBank/DDBJ whole genome shotgun (WGS) entry which is preliminary data.</text>
</comment>
<dbReference type="GO" id="GO:0022857">
    <property type="term" value="F:transmembrane transporter activity"/>
    <property type="evidence" value="ECO:0007669"/>
    <property type="project" value="TreeGrafter"/>
</dbReference>
<evidence type="ECO:0000259" key="7">
    <source>
        <dbReference type="Pfam" id="PF02687"/>
    </source>
</evidence>
<evidence type="ECO:0000256" key="3">
    <source>
        <dbReference type="ARBA" id="ARBA00022692"/>
    </source>
</evidence>
<feature type="transmembrane region" description="Helical" evidence="6">
    <location>
        <begin position="302"/>
        <end position="328"/>
    </location>
</feature>
<evidence type="ECO:0000256" key="4">
    <source>
        <dbReference type="ARBA" id="ARBA00022989"/>
    </source>
</evidence>
<feature type="domain" description="ABC3 transporter permease C-terminal" evidence="7">
    <location>
        <begin position="261"/>
        <end position="375"/>
    </location>
</feature>
<proteinExistence type="predicted"/>
<evidence type="ECO:0000256" key="6">
    <source>
        <dbReference type="SAM" id="Phobius"/>
    </source>
</evidence>
<organism evidence="8">
    <name type="scientific">mine drainage metagenome</name>
    <dbReference type="NCBI Taxonomy" id="410659"/>
    <lineage>
        <taxon>unclassified sequences</taxon>
        <taxon>metagenomes</taxon>
        <taxon>ecological metagenomes</taxon>
    </lineage>
</organism>
<dbReference type="GO" id="GO:0005886">
    <property type="term" value="C:plasma membrane"/>
    <property type="evidence" value="ECO:0007669"/>
    <property type="project" value="UniProtKB-SubCell"/>
</dbReference>
<name>T1ARP6_9ZZZZ</name>
<feature type="transmembrane region" description="Helical" evidence="6">
    <location>
        <begin position="26"/>
        <end position="45"/>
    </location>
</feature>
<reference evidence="8" key="1">
    <citation type="submission" date="2013-08" db="EMBL/GenBank/DDBJ databases">
        <authorList>
            <person name="Mendez C."/>
            <person name="Richter M."/>
            <person name="Ferrer M."/>
            <person name="Sanchez J."/>
        </authorList>
    </citation>
    <scope>NUCLEOTIDE SEQUENCE</scope>
</reference>
<sequence length="388" mass="40668">MRGLGQALAALGVGLRSAVVRPRHALLALAGFFIATSVLIALLAIPRAIRHMVTVTGSKRIVLLLPRLGSYAGGNLLPARDAAIAADLPGVAQTTPQLVVTEELRQANGSKTEVLIRGVTASTFALTQPALRLVQGHRFSQGSNGVIVGRGAARIFPQLVLGGQVRIAKTLWRVSGYFAAGGGLWGSEIWAPLSTLQSAVNAAGMVSVVWVNLISTSDYARFKRAVEADPRLAVHLVRQRDYYRRQMNFLVHFASIAVWGIAGLLGLVALAATLNAVGLGLIARSGELAVLRAIGFTRTSLAVAIITEVLFTGLIGVGLAAFLTLLALQHTTFVTRSAGYAIVVPLSVNSELIVTAVCYALVLGLVSALGPALHAVCRPLAPELRHGG</sequence>
<evidence type="ECO:0000256" key="2">
    <source>
        <dbReference type="ARBA" id="ARBA00022475"/>
    </source>
</evidence>
<feature type="transmembrane region" description="Helical" evidence="6">
    <location>
        <begin position="249"/>
        <end position="282"/>
    </location>
</feature>
<dbReference type="EMBL" id="AUZY01005397">
    <property type="protein sequence ID" value="EQD59218.1"/>
    <property type="molecule type" value="Genomic_DNA"/>
</dbReference>
<dbReference type="AlphaFoldDB" id="T1ARP6"/>
<evidence type="ECO:0000256" key="1">
    <source>
        <dbReference type="ARBA" id="ARBA00004651"/>
    </source>
</evidence>
<evidence type="ECO:0000313" key="8">
    <source>
        <dbReference type="EMBL" id="EQD59218.1"/>
    </source>
</evidence>
<accession>T1ARP6</accession>
<keyword evidence="5 6" id="KW-0472">Membrane</keyword>